<dbReference type="InterPro" id="IPR036388">
    <property type="entry name" value="WH-like_DNA-bd_sf"/>
</dbReference>
<keyword evidence="6" id="KW-1185">Reference proteome</keyword>
<dbReference type="EMBL" id="BOPG01000047">
    <property type="protein sequence ID" value="GIJ59604.1"/>
    <property type="molecule type" value="Genomic_DNA"/>
</dbReference>
<dbReference type="PRINTS" id="PR00598">
    <property type="entry name" value="HTHMARR"/>
</dbReference>
<dbReference type="PANTHER" id="PTHR33164">
    <property type="entry name" value="TRANSCRIPTIONAL REGULATOR, MARR FAMILY"/>
    <property type="match status" value="1"/>
</dbReference>
<dbReference type="SUPFAM" id="SSF46785">
    <property type="entry name" value="Winged helix' DNA-binding domain"/>
    <property type="match status" value="1"/>
</dbReference>
<keyword evidence="1" id="KW-0805">Transcription regulation</keyword>
<dbReference type="InterPro" id="IPR023187">
    <property type="entry name" value="Tscrpt_reg_MarR-type_CS"/>
</dbReference>
<evidence type="ECO:0000313" key="5">
    <source>
        <dbReference type="EMBL" id="GIJ59604.1"/>
    </source>
</evidence>
<evidence type="ECO:0000256" key="1">
    <source>
        <dbReference type="ARBA" id="ARBA00023015"/>
    </source>
</evidence>
<keyword evidence="2" id="KW-0238">DNA-binding</keyword>
<gene>
    <name evidence="5" type="ORF">Vau01_071200</name>
</gene>
<dbReference type="InterPro" id="IPR036390">
    <property type="entry name" value="WH_DNA-bd_sf"/>
</dbReference>
<dbReference type="GO" id="GO:0003677">
    <property type="term" value="F:DNA binding"/>
    <property type="evidence" value="ECO:0007669"/>
    <property type="project" value="UniProtKB-KW"/>
</dbReference>
<dbReference type="AlphaFoldDB" id="A0A8J4E322"/>
<dbReference type="Pfam" id="PF12802">
    <property type="entry name" value="MarR_2"/>
    <property type="match status" value="1"/>
</dbReference>
<keyword evidence="3" id="KW-0804">Transcription</keyword>
<dbReference type="GO" id="GO:0003700">
    <property type="term" value="F:DNA-binding transcription factor activity"/>
    <property type="evidence" value="ECO:0007669"/>
    <property type="project" value="InterPro"/>
</dbReference>
<evidence type="ECO:0000313" key="6">
    <source>
        <dbReference type="Proteomes" id="UP000612585"/>
    </source>
</evidence>
<dbReference type="PANTHER" id="PTHR33164:SF57">
    <property type="entry name" value="MARR-FAMILY TRANSCRIPTIONAL REGULATOR"/>
    <property type="match status" value="1"/>
</dbReference>
<dbReference type="Gene3D" id="1.10.10.10">
    <property type="entry name" value="Winged helix-like DNA-binding domain superfamily/Winged helix DNA-binding domain"/>
    <property type="match status" value="1"/>
</dbReference>
<reference evidence="5" key="1">
    <citation type="submission" date="2021-01" db="EMBL/GenBank/DDBJ databases">
        <title>Whole genome shotgun sequence of Virgisporangium aurantiacum NBRC 16421.</title>
        <authorList>
            <person name="Komaki H."/>
            <person name="Tamura T."/>
        </authorList>
    </citation>
    <scope>NUCLEOTIDE SEQUENCE</scope>
    <source>
        <strain evidence="5">NBRC 16421</strain>
    </source>
</reference>
<dbReference type="InterPro" id="IPR039422">
    <property type="entry name" value="MarR/SlyA-like"/>
</dbReference>
<name>A0A8J4E322_9ACTN</name>
<sequence length="154" mass="16729">MELTLQLRDLMKVVRLLKQQREGLRPGMPAGMVGILMTIDQLTGRDECCHAKELARHSGLDQSTVSRAVAALAGLGLVERVPDPTDRRASILAVTAAGRTVLTEAQDWLEGVLARALAGWRRDEIDALTASLGRFVADLDEALRTGNAQMETAR</sequence>
<dbReference type="SMART" id="SM00347">
    <property type="entry name" value="HTH_MARR"/>
    <property type="match status" value="1"/>
</dbReference>
<dbReference type="Proteomes" id="UP000612585">
    <property type="component" value="Unassembled WGS sequence"/>
</dbReference>
<evidence type="ECO:0000256" key="2">
    <source>
        <dbReference type="ARBA" id="ARBA00023125"/>
    </source>
</evidence>
<evidence type="ECO:0000259" key="4">
    <source>
        <dbReference type="PROSITE" id="PS50995"/>
    </source>
</evidence>
<dbReference type="InterPro" id="IPR000835">
    <property type="entry name" value="HTH_MarR-typ"/>
</dbReference>
<protein>
    <recommendedName>
        <fullName evidence="4">HTH marR-type domain-containing protein</fullName>
    </recommendedName>
</protein>
<proteinExistence type="predicted"/>
<evidence type="ECO:0000256" key="3">
    <source>
        <dbReference type="ARBA" id="ARBA00023163"/>
    </source>
</evidence>
<dbReference type="GO" id="GO:0006950">
    <property type="term" value="P:response to stress"/>
    <property type="evidence" value="ECO:0007669"/>
    <property type="project" value="TreeGrafter"/>
</dbReference>
<dbReference type="PROSITE" id="PS50995">
    <property type="entry name" value="HTH_MARR_2"/>
    <property type="match status" value="1"/>
</dbReference>
<comment type="caution">
    <text evidence="5">The sequence shown here is derived from an EMBL/GenBank/DDBJ whole genome shotgun (WGS) entry which is preliminary data.</text>
</comment>
<organism evidence="5 6">
    <name type="scientific">Virgisporangium aurantiacum</name>
    <dbReference type="NCBI Taxonomy" id="175570"/>
    <lineage>
        <taxon>Bacteria</taxon>
        <taxon>Bacillati</taxon>
        <taxon>Actinomycetota</taxon>
        <taxon>Actinomycetes</taxon>
        <taxon>Micromonosporales</taxon>
        <taxon>Micromonosporaceae</taxon>
        <taxon>Virgisporangium</taxon>
    </lineage>
</organism>
<dbReference type="PROSITE" id="PS01117">
    <property type="entry name" value="HTH_MARR_1"/>
    <property type="match status" value="1"/>
</dbReference>
<feature type="domain" description="HTH marR-type" evidence="4">
    <location>
        <begin position="1"/>
        <end position="137"/>
    </location>
</feature>
<accession>A0A8J4E322</accession>